<evidence type="ECO:0000313" key="2">
    <source>
        <dbReference type="EMBL" id="KAJ5533266.1"/>
    </source>
</evidence>
<dbReference type="PANTHER" id="PTHR38436:SF3">
    <property type="entry name" value="CARBOXYMETHYLENEBUTENOLIDASE-RELATED"/>
    <property type="match status" value="1"/>
</dbReference>
<accession>A0AAD6CT51</accession>
<feature type="compositionally biased region" description="Polar residues" evidence="1">
    <location>
        <begin position="41"/>
        <end position="51"/>
    </location>
</feature>
<evidence type="ECO:0000313" key="3">
    <source>
        <dbReference type="Proteomes" id="UP001220324"/>
    </source>
</evidence>
<dbReference type="Gene3D" id="3.10.450.50">
    <property type="match status" value="1"/>
</dbReference>
<dbReference type="Proteomes" id="UP001220324">
    <property type="component" value="Unassembled WGS sequence"/>
</dbReference>
<dbReference type="PANTHER" id="PTHR38436">
    <property type="entry name" value="POLYKETIDE CYCLASE SNOAL-LIKE DOMAIN"/>
    <property type="match status" value="1"/>
</dbReference>
<organism evidence="2 3">
    <name type="scientific">Penicillium frequentans</name>
    <dbReference type="NCBI Taxonomy" id="3151616"/>
    <lineage>
        <taxon>Eukaryota</taxon>
        <taxon>Fungi</taxon>
        <taxon>Dikarya</taxon>
        <taxon>Ascomycota</taxon>
        <taxon>Pezizomycotina</taxon>
        <taxon>Eurotiomycetes</taxon>
        <taxon>Eurotiomycetidae</taxon>
        <taxon>Eurotiales</taxon>
        <taxon>Aspergillaceae</taxon>
        <taxon>Penicillium</taxon>
    </lineage>
</organism>
<sequence length="490" mass="55289">MYPWSQRIWISPLTHQVVSISSLHSRSTVIMVNIFQRLTRRATSSNTESGTTGAGQDPNIPSDSHVLHRKNSAASVKRARRHDYEAEDPVPRLLILISDTPEFDPEIIRQFRAEAFNVEYLPFMCTGDAEKDRKALENKVQMREDDLEHGERYAIIAYNRPAYYLLVSHHLISSNTNPFPRLCALIAYYPLSSTNIHKSSMDIQSLCGTPACSETESIFQPGSSTNFLPIQIHMPGEMESTCTFWPWITVSSEGDVTYKKRHRCHVYTYPDSQAGFAEYRHQTQREKEDIPSDDVSLNLSWSRVLGCLRRAFGAGSNWPIAGIETVWEGYWQRLLVELDQSRAQGEIDTSRSAIEIMGGRGEDQDEEGLSVECIPSKAGGSDYQTLQSFFKDVFIPAGPASQHIRLLSRTVGTDKIVDEVRFSFCHTAEVPWLLPGVQPTDRDISVNIVVVACFRADRIVRQSLYWDQADVLVQAGVLDSKLVPKMQVLG</sequence>
<protein>
    <recommendedName>
        <fullName evidence="4">SnoaL-like domain-containing protein</fullName>
    </recommendedName>
</protein>
<comment type="caution">
    <text evidence="2">The sequence shown here is derived from an EMBL/GenBank/DDBJ whole genome shotgun (WGS) entry which is preliminary data.</text>
</comment>
<dbReference type="InterPro" id="IPR009959">
    <property type="entry name" value="Cyclase_SnoaL-like"/>
</dbReference>
<dbReference type="SUPFAM" id="SSF54427">
    <property type="entry name" value="NTF2-like"/>
    <property type="match status" value="1"/>
</dbReference>
<keyword evidence="3" id="KW-1185">Reference proteome</keyword>
<dbReference type="AlphaFoldDB" id="A0AAD6CT51"/>
<proteinExistence type="predicted"/>
<evidence type="ECO:0000256" key="1">
    <source>
        <dbReference type="SAM" id="MobiDB-lite"/>
    </source>
</evidence>
<feature type="compositionally biased region" description="Basic residues" evidence="1">
    <location>
        <begin position="67"/>
        <end position="81"/>
    </location>
</feature>
<feature type="region of interest" description="Disordered" evidence="1">
    <location>
        <begin position="41"/>
        <end position="83"/>
    </location>
</feature>
<dbReference type="EMBL" id="JAQIZZ010000007">
    <property type="protein sequence ID" value="KAJ5533266.1"/>
    <property type="molecule type" value="Genomic_DNA"/>
</dbReference>
<name>A0AAD6CT51_9EURO</name>
<dbReference type="InterPro" id="IPR032710">
    <property type="entry name" value="NTF2-like_dom_sf"/>
</dbReference>
<dbReference type="GO" id="GO:0030638">
    <property type="term" value="P:polyketide metabolic process"/>
    <property type="evidence" value="ECO:0007669"/>
    <property type="project" value="InterPro"/>
</dbReference>
<evidence type="ECO:0008006" key="4">
    <source>
        <dbReference type="Google" id="ProtNLM"/>
    </source>
</evidence>
<gene>
    <name evidence="2" type="ORF">N7494_009818</name>
</gene>
<reference evidence="2 3" key="1">
    <citation type="journal article" date="2023" name="IMA Fungus">
        <title>Comparative genomic study of the Penicillium genus elucidates a diverse pangenome and 15 lateral gene transfer events.</title>
        <authorList>
            <person name="Petersen C."/>
            <person name="Sorensen T."/>
            <person name="Nielsen M.R."/>
            <person name="Sondergaard T.E."/>
            <person name="Sorensen J.L."/>
            <person name="Fitzpatrick D.A."/>
            <person name="Frisvad J.C."/>
            <person name="Nielsen K.L."/>
        </authorList>
    </citation>
    <scope>NUCLEOTIDE SEQUENCE [LARGE SCALE GENOMIC DNA]</scope>
    <source>
        <strain evidence="2 3">IBT 35679</strain>
    </source>
</reference>